<evidence type="ECO:0000256" key="1">
    <source>
        <dbReference type="ARBA" id="ARBA00011982"/>
    </source>
</evidence>
<sequence length="290" mass="33635">MFQHIITLLHAFTATDRLHSIAAMSTEQQNASSSSYRCTYDAFLSFRGADTRKGFTDHLYSALELAGIHTFRDDDETERGANIEQELQTAIQESRVSVIVFSKDYASSTWCLNELAIIMERKRTDGHMVIPVFYDVEPSDVRKQTGSFAESFTRHEERFKDEIDKVEEWRRALEMLQTWEGWYESQFIQDIVEAIGNKLDYMRNRRLRVDPYVIGRGYYVESLNMENAVPTFDVITEGKIQKILCMSFDSLQDHDKRLFLHIACFFIGKDKDFATTILDECDFATEVGLT</sequence>
<proteinExistence type="predicted"/>
<organism evidence="6 7">
    <name type="scientific">Malus domestica</name>
    <name type="common">Apple</name>
    <name type="synonym">Pyrus malus</name>
    <dbReference type="NCBI Taxonomy" id="3750"/>
    <lineage>
        <taxon>Eukaryota</taxon>
        <taxon>Viridiplantae</taxon>
        <taxon>Streptophyta</taxon>
        <taxon>Embryophyta</taxon>
        <taxon>Tracheophyta</taxon>
        <taxon>Spermatophyta</taxon>
        <taxon>Magnoliopsida</taxon>
        <taxon>eudicotyledons</taxon>
        <taxon>Gunneridae</taxon>
        <taxon>Pentapetalae</taxon>
        <taxon>rosids</taxon>
        <taxon>fabids</taxon>
        <taxon>Rosales</taxon>
        <taxon>Rosaceae</taxon>
        <taxon>Amygdaloideae</taxon>
        <taxon>Maleae</taxon>
        <taxon>Malus</taxon>
    </lineage>
</organism>
<dbReference type="SMART" id="SM00255">
    <property type="entry name" value="TIR"/>
    <property type="match status" value="1"/>
</dbReference>
<dbReference type="SUPFAM" id="SSF52200">
    <property type="entry name" value="Toll/Interleukin receptor TIR domain"/>
    <property type="match status" value="1"/>
</dbReference>
<dbReference type="EMBL" id="RDQH01000341">
    <property type="protein sequence ID" value="RXH73952.1"/>
    <property type="molecule type" value="Genomic_DNA"/>
</dbReference>
<dbReference type="InterPro" id="IPR035897">
    <property type="entry name" value="Toll_tir_struct_dom_sf"/>
</dbReference>
<evidence type="ECO:0000313" key="7">
    <source>
        <dbReference type="Proteomes" id="UP000290289"/>
    </source>
</evidence>
<dbReference type="PANTHER" id="PTHR32009">
    <property type="entry name" value="TMV RESISTANCE PROTEIN N-LIKE"/>
    <property type="match status" value="1"/>
</dbReference>
<reference evidence="6 7" key="1">
    <citation type="submission" date="2018-10" db="EMBL/GenBank/DDBJ databases">
        <title>A high-quality apple genome assembly.</title>
        <authorList>
            <person name="Hu J."/>
        </authorList>
    </citation>
    <scope>NUCLEOTIDE SEQUENCE [LARGE SCALE GENOMIC DNA]</scope>
    <source>
        <strain evidence="7">cv. HFTH1</strain>
        <tissue evidence="6">Young leaf</tissue>
    </source>
</reference>
<dbReference type="GO" id="GO:0061809">
    <property type="term" value="F:NAD+ nucleosidase activity, cyclic ADP-ribose generating"/>
    <property type="evidence" value="ECO:0007669"/>
    <property type="project" value="UniProtKB-EC"/>
</dbReference>
<dbReference type="Proteomes" id="UP000290289">
    <property type="component" value="Chromosome 15"/>
</dbReference>
<name>A0A498HVC9_MALDO</name>
<keyword evidence="7" id="KW-1185">Reference proteome</keyword>
<dbReference type="EC" id="3.2.2.6" evidence="1"/>
<dbReference type="Gene3D" id="3.40.50.10140">
    <property type="entry name" value="Toll/interleukin-1 receptor homology (TIR) domain"/>
    <property type="match status" value="1"/>
</dbReference>
<dbReference type="Pfam" id="PF01582">
    <property type="entry name" value="TIR"/>
    <property type="match status" value="1"/>
</dbReference>
<protein>
    <recommendedName>
        <fullName evidence="1">ADP-ribosyl cyclase/cyclic ADP-ribose hydrolase</fullName>
        <ecNumber evidence="1">3.2.2.6</ecNumber>
    </recommendedName>
</protein>
<gene>
    <name evidence="6" type="ORF">DVH24_016774</name>
</gene>
<comment type="caution">
    <text evidence="6">The sequence shown here is derived from an EMBL/GenBank/DDBJ whole genome shotgun (WGS) entry which is preliminary data.</text>
</comment>
<keyword evidence="2" id="KW-0378">Hydrolase</keyword>
<dbReference type="GO" id="GO:0007165">
    <property type="term" value="P:signal transduction"/>
    <property type="evidence" value="ECO:0007669"/>
    <property type="project" value="InterPro"/>
</dbReference>
<evidence type="ECO:0000313" key="6">
    <source>
        <dbReference type="EMBL" id="RXH73952.1"/>
    </source>
</evidence>
<feature type="domain" description="TIR" evidence="5">
    <location>
        <begin position="38"/>
        <end position="199"/>
    </location>
</feature>
<keyword evidence="3" id="KW-0520">NAD</keyword>
<dbReference type="PANTHER" id="PTHR32009:SF39">
    <property type="entry name" value="TIR DOMAIN-CONTAINING PROTEIN"/>
    <property type="match status" value="1"/>
</dbReference>
<dbReference type="PROSITE" id="PS50104">
    <property type="entry name" value="TIR"/>
    <property type="match status" value="1"/>
</dbReference>
<evidence type="ECO:0000256" key="3">
    <source>
        <dbReference type="ARBA" id="ARBA00023027"/>
    </source>
</evidence>
<accession>A0A498HVC9</accession>
<dbReference type="InterPro" id="IPR000157">
    <property type="entry name" value="TIR_dom"/>
</dbReference>
<dbReference type="FunFam" id="3.40.50.10140:FF:000007">
    <property type="entry name" value="Disease resistance protein (TIR-NBS-LRR class)"/>
    <property type="match status" value="1"/>
</dbReference>
<dbReference type="AlphaFoldDB" id="A0A498HVC9"/>
<comment type="catalytic activity">
    <reaction evidence="4">
        <text>NAD(+) + H2O = ADP-D-ribose + nicotinamide + H(+)</text>
        <dbReference type="Rhea" id="RHEA:16301"/>
        <dbReference type="ChEBI" id="CHEBI:15377"/>
        <dbReference type="ChEBI" id="CHEBI:15378"/>
        <dbReference type="ChEBI" id="CHEBI:17154"/>
        <dbReference type="ChEBI" id="CHEBI:57540"/>
        <dbReference type="ChEBI" id="CHEBI:57967"/>
        <dbReference type="EC" id="3.2.2.6"/>
    </reaction>
    <physiologicalReaction direction="left-to-right" evidence="4">
        <dbReference type="Rhea" id="RHEA:16302"/>
    </physiologicalReaction>
</comment>
<evidence type="ECO:0000256" key="4">
    <source>
        <dbReference type="ARBA" id="ARBA00047304"/>
    </source>
</evidence>
<evidence type="ECO:0000259" key="5">
    <source>
        <dbReference type="PROSITE" id="PS50104"/>
    </source>
</evidence>
<evidence type="ECO:0000256" key="2">
    <source>
        <dbReference type="ARBA" id="ARBA00022801"/>
    </source>
</evidence>